<keyword evidence="1" id="KW-1133">Transmembrane helix</keyword>
<evidence type="ECO:0000256" key="1">
    <source>
        <dbReference type="SAM" id="Phobius"/>
    </source>
</evidence>
<dbReference type="EMBL" id="KN716717">
    <property type="protein sequence ID" value="KJH42052.1"/>
    <property type="molecule type" value="Genomic_DNA"/>
</dbReference>
<protein>
    <submittedName>
        <fullName evidence="2">Uncharacterized protein</fullName>
    </submittedName>
</protein>
<reference evidence="2 3" key="1">
    <citation type="submission" date="2013-11" db="EMBL/GenBank/DDBJ databases">
        <title>Draft genome of the bovine lungworm Dictyocaulus viviparus.</title>
        <authorList>
            <person name="Mitreva M."/>
        </authorList>
    </citation>
    <scope>NUCLEOTIDE SEQUENCE [LARGE SCALE GENOMIC DNA]</scope>
    <source>
        <strain evidence="2 3">HannoverDv2000</strain>
    </source>
</reference>
<proteinExistence type="predicted"/>
<name>A0A0D8XE61_DICVI</name>
<sequence>MNTVLLRCCKDFEYDEMLSYVDFCLASWYGRIWRLGCNIRKWKISWLIKKEKAIQTQRKFTSQIRILGVLFLWTMISGYLKLNLRNSLQAVMSHVSLFCIIDALYLSLVLVTEQCSFAY</sequence>
<feature type="transmembrane region" description="Helical" evidence="1">
    <location>
        <begin position="88"/>
        <end position="111"/>
    </location>
</feature>
<dbReference type="AlphaFoldDB" id="A0A0D8XE61"/>
<evidence type="ECO:0000313" key="3">
    <source>
        <dbReference type="Proteomes" id="UP000053766"/>
    </source>
</evidence>
<organism evidence="2 3">
    <name type="scientific">Dictyocaulus viviparus</name>
    <name type="common">Bovine lungworm</name>
    <dbReference type="NCBI Taxonomy" id="29172"/>
    <lineage>
        <taxon>Eukaryota</taxon>
        <taxon>Metazoa</taxon>
        <taxon>Ecdysozoa</taxon>
        <taxon>Nematoda</taxon>
        <taxon>Chromadorea</taxon>
        <taxon>Rhabditida</taxon>
        <taxon>Rhabditina</taxon>
        <taxon>Rhabditomorpha</taxon>
        <taxon>Strongyloidea</taxon>
        <taxon>Metastrongylidae</taxon>
        <taxon>Dictyocaulus</taxon>
    </lineage>
</organism>
<keyword evidence="1" id="KW-0812">Transmembrane</keyword>
<keyword evidence="3" id="KW-1185">Reference proteome</keyword>
<evidence type="ECO:0000313" key="2">
    <source>
        <dbReference type="EMBL" id="KJH42052.1"/>
    </source>
</evidence>
<reference evidence="3" key="2">
    <citation type="journal article" date="2016" name="Sci. Rep.">
        <title>Dictyocaulus viviparus genome, variome and transcriptome elucidate lungworm biology and support future intervention.</title>
        <authorList>
            <person name="McNulty S.N."/>
            <person name="Strube C."/>
            <person name="Rosa B.A."/>
            <person name="Martin J.C."/>
            <person name="Tyagi R."/>
            <person name="Choi Y.J."/>
            <person name="Wang Q."/>
            <person name="Hallsworth Pepin K."/>
            <person name="Zhang X."/>
            <person name="Ozersky P."/>
            <person name="Wilson R.K."/>
            <person name="Sternberg P.W."/>
            <person name="Gasser R.B."/>
            <person name="Mitreva M."/>
        </authorList>
    </citation>
    <scope>NUCLEOTIDE SEQUENCE [LARGE SCALE GENOMIC DNA]</scope>
    <source>
        <strain evidence="3">HannoverDv2000</strain>
    </source>
</reference>
<keyword evidence="1" id="KW-0472">Membrane</keyword>
<dbReference type="Proteomes" id="UP000053766">
    <property type="component" value="Unassembled WGS sequence"/>
</dbReference>
<feature type="transmembrane region" description="Helical" evidence="1">
    <location>
        <begin position="64"/>
        <end position="82"/>
    </location>
</feature>
<gene>
    <name evidence="2" type="ORF">DICVIV_11970</name>
</gene>
<accession>A0A0D8XE61</accession>